<sequence>MAAHLREVHPEVDADGTLREDDSAILKDVAED</sequence>
<accession>A0A285IGH7</accession>
<reference evidence="2 3" key="1">
    <citation type="submission" date="2017-09" db="EMBL/GenBank/DDBJ databases">
        <authorList>
            <person name="Ehlers B."/>
            <person name="Leendertz F.H."/>
        </authorList>
    </citation>
    <scope>NUCLEOTIDE SEQUENCE [LARGE SCALE GENOMIC DNA]</scope>
    <source>
        <strain evidence="2 3">CGMCC 4.6857</strain>
    </source>
</reference>
<keyword evidence="3" id="KW-1185">Reference proteome</keyword>
<protein>
    <submittedName>
        <fullName evidence="2">Uncharacterized protein</fullName>
    </submittedName>
</protein>
<feature type="region of interest" description="Disordered" evidence="1">
    <location>
        <begin position="1"/>
        <end position="20"/>
    </location>
</feature>
<evidence type="ECO:0000313" key="2">
    <source>
        <dbReference type="EMBL" id="SNY47085.1"/>
    </source>
</evidence>
<evidence type="ECO:0000313" key="3">
    <source>
        <dbReference type="Proteomes" id="UP000219612"/>
    </source>
</evidence>
<name>A0A285IGH7_9ACTN</name>
<dbReference type="AlphaFoldDB" id="A0A285IGH7"/>
<dbReference type="EMBL" id="OBDY01000008">
    <property type="protein sequence ID" value="SNY47085.1"/>
    <property type="molecule type" value="Genomic_DNA"/>
</dbReference>
<evidence type="ECO:0000256" key="1">
    <source>
        <dbReference type="SAM" id="MobiDB-lite"/>
    </source>
</evidence>
<dbReference type="Proteomes" id="UP000219612">
    <property type="component" value="Unassembled WGS sequence"/>
</dbReference>
<proteinExistence type="predicted"/>
<gene>
    <name evidence="2" type="ORF">SAMN05421748_10865</name>
</gene>
<organism evidence="2 3">
    <name type="scientific">Paractinoplanes atraurantiacus</name>
    <dbReference type="NCBI Taxonomy" id="1036182"/>
    <lineage>
        <taxon>Bacteria</taxon>
        <taxon>Bacillati</taxon>
        <taxon>Actinomycetota</taxon>
        <taxon>Actinomycetes</taxon>
        <taxon>Micromonosporales</taxon>
        <taxon>Micromonosporaceae</taxon>
        <taxon>Paractinoplanes</taxon>
    </lineage>
</organism>